<protein>
    <submittedName>
        <fullName evidence="4">Quinone oxidoreductase</fullName>
    </submittedName>
</protein>
<dbReference type="GO" id="GO:0070402">
    <property type="term" value="F:NADPH binding"/>
    <property type="evidence" value="ECO:0007669"/>
    <property type="project" value="TreeGrafter"/>
</dbReference>
<keyword evidence="1" id="KW-0521">NADP</keyword>
<gene>
    <name evidence="4" type="ORF">DI536_28300</name>
</gene>
<evidence type="ECO:0000256" key="2">
    <source>
        <dbReference type="ARBA" id="ARBA00023002"/>
    </source>
</evidence>
<dbReference type="InterPro" id="IPR020843">
    <property type="entry name" value="ER"/>
</dbReference>
<dbReference type="Proteomes" id="UP000249061">
    <property type="component" value="Unassembled WGS sequence"/>
</dbReference>
<dbReference type="Pfam" id="PF00107">
    <property type="entry name" value="ADH_zinc_N"/>
    <property type="match status" value="1"/>
</dbReference>
<dbReference type="Gene3D" id="3.40.50.720">
    <property type="entry name" value="NAD(P)-binding Rossmann-like Domain"/>
    <property type="match status" value="1"/>
</dbReference>
<dbReference type="InterPro" id="IPR013154">
    <property type="entry name" value="ADH-like_N"/>
</dbReference>
<dbReference type="AlphaFoldDB" id="A0A2W5T2R1"/>
<dbReference type="Pfam" id="PF08240">
    <property type="entry name" value="ADH_N"/>
    <property type="match status" value="1"/>
</dbReference>
<feature type="domain" description="Enoyl reductase (ER)" evidence="3">
    <location>
        <begin position="32"/>
        <end position="332"/>
    </location>
</feature>
<reference evidence="4 5" key="1">
    <citation type="submission" date="2017-08" db="EMBL/GenBank/DDBJ databases">
        <title>Infants hospitalized years apart are colonized by the same room-sourced microbial strains.</title>
        <authorList>
            <person name="Brooks B."/>
            <person name="Olm M.R."/>
            <person name="Firek B.A."/>
            <person name="Baker R."/>
            <person name="Thomas B.C."/>
            <person name="Morowitz M.J."/>
            <person name="Banfield J.F."/>
        </authorList>
    </citation>
    <scope>NUCLEOTIDE SEQUENCE [LARGE SCALE GENOMIC DNA]</scope>
    <source>
        <strain evidence="4">S2_003_000_R2_14</strain>
    </source>
</reference>
<sequence length="335" mass="35920">MAGARPQDGACTGRAREVVTAAMRALRFHVFGGPEVLRIDELDAPAPGDGEVLVEVHAGGLNFADTERRAGTYLADQPLPETSGFEAAGVVRDGPREWVGKRVAFVHPRAHAELCVVPIAKLIHLPDQLDFVTGAAFPLQALTAWHVLHTLGRVTEKDTVLIHAAAGGVGQLLVQLAREAGATVIGSVSRAAKFDVVKRRGAHHVLTRGPEFQQQLRELAPSGVNLLLEGLGADVDALTSLAPLGRWVTFGTAAGQPAPVTLESLYEKSVTVSAFWLRTEMPAHLREHATNEVLARLLDGRLQLETTTVPLEDAARAHRRLEGGLTVGKWVLTLR</sequence>
<dbReference type="Gene3D" id="3.90.180.10">
    <property type="entry name" value="Medium-chain alcohol dehydrogenases, catalytic domain"/>
    <property type="match status" value="1"/>
</dbReference>
<name>A0A2W5T2R1_9BACT</name>
<proteinExistence type="predicted"/>
<accession>A0A2W5T2R1</accession>
<dbReference type="SUPFAM" id="SSF50129">
    <property type="entry name" value="GroES-like"/>
    <property type="match status" value="1"/>
</dbReference>
<dbReference type="PANTHER" id="PTHR48106:SF13">
    <property type="entry name" value="QUINONE OXIDOREDUCTASE-RELATED"/>
    <property type="match status" value="1"/>
</dbReference>
<keyword evidence="2" id="KW-0560">Oxidoreductase</keyword>
<organism evidence="4 5">
    <name type="scientific">Archangium gephyra</name>
    <dbReference type="NCBI Taxonomy" id="48"/>
    <lineage>
        <taxon>Bacteria</taxon>
        <taxon>Pseudomonadati</taxon>
        <taxon>Myxococcota</taxon>
        <taxon>Myxococcia</taxon>
        <taxon>Myxococcales</taxon>
        <taxon>Cystobacterineae</taxon>
        <taxon>Archangiaceae</taxon>
        <taxon>Archangium</taxon>
    </lineage>
</organism>
<dbReference type="SMART" id="SM00829">
    <property type="entry name" value="PKS_ER"/>
    <property type="match status" value="1"/>
</dbReference>
<dbReference type="InterPro" id="IPR013149">
    <property type="entry name" value="ADH-like_C"/>
</dbReference>
<evidence type="ECO:0000313" key="5">
    <source>
        <dbReference type="Proteomes" id="UP000249061"/>
    </source>
</evidence>
<comment type="caution">
    <text evidence="4">The sequence shown here is derived from an EMBL/GenBank/DDBJ whole genome shotgun (WGS) entry which is preliminary data.</text>
</comment>
<dbReference type="GO" id="GO:0003960">
    <property type="term" value="F:quinone reductase (NADPH) activity"/>
    <property type="evidence" value="ECO:0007669"/>
    <property type="project" value="TreeGrafter"/>
</dbReference>
<dbReference type="EMBL" id="QFQP01000033">
    <property type="protein sequence ID" value="PZR07163.1"/>
    <property type="molecule type" value="Genomic_DNA"/>
</dbReference>
<dbReference type="GO" id="GO:0035925">
    <property type="term" value="F:mRNA 3'-UTR AU-rich region binding"/>
    <property type="evidence" value="ECO:0007669"/>
    <property type="project" value="TreeGrafter"/>
</dbReference>
<evidence type="ECO:0000259" key="3">
    <source>
        <dbReference type="SMART" id="SM00829"/>
    </source>
</evidence>
<evidence type="ECO:0000313" key="4">
    <source>
        <dbReference type="EMBL" id="PZR07163.1"/>
    </source>
</evidence>
<dbReference type="GO" id="GO:0005829">
    <property type="term" value="C:cytosol"/>
    <property type="evidence" value="ECO:0007669"/>
    <property type="project" value="TreeGrafter"/>
</dbReference>
<dbReference type="InterPro" id="IPR036291">
    <property type="entry name" value="NAD(P)-bd_dom_sf"/>
</dbReference>
<dbReference type="SUPFAM" id="SSF51735">
    <property type="entry name" value="NAD(P)-binding Rossmann-fold domains"/>
    <property type="match status" value="1"/>
</dbReference>
<dbReference type="InterPro" id="IPR011032">
    <property type="entry name" value="GroES-like_sf"/>
</dbReference>
<evidence type="ECO:0000256" key="1">
    <source>
        <dbReference type="ARBA" id="ARBA00022857"/>
    </source>
</evidence>
<dbReference type="PANTHER" id="PTHR48106">
    <property type="entry name" value="QUINONE OXIDOREDUCTASE PIG3-RELATED"/>
    <property type="match status" value="1"/>
</dbReference>